<organism evidence="8 9">
    <name type="scientific">Mycobacterium stomatepiae</name>
    <dbReference type="NCBI Taxonomy" id="470076"/>
    <lineage>
        <taxon>Bacteria</taxon>
        <taxon>Bacillati</taxon>
        <taxon>Actinomycetota</taxon>
        <taxon>Actinomycetes</taxon>
        <taxon>Mycobacteriales</taxon>
        <taxon>Mycobacteriaceae</taxon>
        <taxon>Mycobacterium</taxon>
        <taxon>Mycobacterium simiae complex</taxon>
    </lineage>
</organism>
<dbReference type="Gene3D" id="3.30.70.20">
    <property type="match status" value="1"/>
</dbReference>
<evidence type="ECO:0000256" key="3">
    <source>
        <dbReference type="ARBA" id="ARBA00022723"/>
    </source>
</evidence>
<dbReference type="PANTHER" id="PTHR36923">
    <property type="entry name" value="FERREDOXIN"/>
    <property type="match status" value="1"/>
</dbReference>
<protein>
    <submittedName>
        <fullName evidence="8">Ferredoxin</fullName>
    </submittedName>
</protein>
<dbReference type="Pfam" id="PF13370">
    <property type="entry name" value="Fer4_13"/>
    <property type="match status" value="1"/>
</dbReference>
<keyword evidence="7" id="KW-0003">3Fe-4S</keyword>
<dbReference type="Proteomes" id="UP000467130">
    <property type="component" value="Chromosome"/>
</dbReference>
<gene>
    <name evidence="8" type="primary">fer</name>
    <name evidence="8" type="ORF">MSTO_55490</name>
</gene>
<dbReference type="EMBL" id="AP022587">
    <property type="protein sequence ID" value="BBY25344.1"/>
    <property type="molecule type" value="Genomic_DNA"/>
</dbReference>
<evidence type="ECO:0000256" key="7">
    <source>
        <dbReference type="ARBA" id="ARBA00023291"/>
    </source>
</evidence>
<keyword evidence="2" id="KW-0813">Transport</keyword>
<keyword evidence="3" id="KW-0479">Metal-binding</keyword>
<dbReference type="GO" id="GO:0051538">
    <property type="term" value="F:3 iron, 4 sulfur cluster binding"/>
    <property type="evidence" value="ECO:0007669"/>
    <property type="project" value="UniProtKB-KW"/>
</dbReference>
<keyword evidence="4" id="KW-0249">Electron transport</keyword>
<dbReference type="AlphaFoldDB" id="A0A7I7QG66"/>
<evidence type="ECO:0000313" key="8">
    <source>
        <dbReference type="EMBL" id="BBY25344.1"/>
    </source>
</evidence>
<evidence type="ECO:0000256" key="6">
    <source>
        <dbReference type="ARBA" id="ARBA00023014"/>
    </source>
</evidence>
<reference evidence="8 9" key="1">
    <citation type="journal article" date="2019" name="Emerg. Microbes Infect.">
        <title>Comprehensive subspecies identification of 175 nontuberculous mycobacteria species based on 7547 genomic profiles.</title>
        <authorList>
            <person name="Matsumoto Y."/>
            <person name="Kinjo T."/>
            <person name="Motooka D."/>
            <person name="Nabeya D."/>
            <person name="Jung N."/>
            <person name="Uechi K."/>
            <person name="Horii T."/>
            <person name="Iida T."/>
            <person name="Fujita J."/>
            <person name="Nakamura S."/>
        </authorList>
    </citation>
    <scope>NUCLEOTIDE SEQUENCE [LARGE SCALE GENOMIC DNA]</scope>
    <source>
        <strain evidence="8 9">JCM 17783</strain>
    </source>
</reference>
<evidence type="ECO:0000256" key="2">
    <source>
        <dbReference type="ARBA" id="ARBA00022448"/>
    </source>
</evidence>
<dbReference type="KEGG" id="msto:MSTO_55490"/>
<dbReference type="PANTHER" id="PTHR36923:SF3">
    <property type="entry name" value="FERREDOXIN"/>
    <property type="match status" value="1"/>
</dbReference>
<sequence>MCEAQGFCESLAPDVFELGDEDVVQIADGEVAPDREIDVRAAVDQCPKAALRLID</sequence>
<evidence type="ECO:0000256" key="4">
    <source>
        <dbReference type="ARBA" id="ARBA00022982"/>
    </source>
</evidence>
<evidence type="ECO:0000256" key="5">
    <source>
        <dbReference type="ARBA" id="ARBA00023004"/>
    </source>
</evidence>
<keyword evidence="6" id="KW-0411">Iron-sulfur</keyword>
<proteinExistence type="predicted"/>
<evidence type="ECO:0000256" key="1">
    <source>
        <dbReference type="ARBA" id="ARBA00001927"/>
    </source>
</evidence>
<keyword evidence="5" id="KW-0408">Iron</keyword>
<accession>A0A7I7QG66</accession>
<dbReference type="GO" id="GO:0046872">
    <property type="term" value="F:metal ion binding"/>
    <property type="evidence" value="ECO:0007669"/>
    <property type="project" value="UniProtKB-KW"/>
</dbReference>
<dbReference type="InterPro" id="IPR051269">
    <property type="entry name" value="Fe-S_cluster_ET"/>
</dbReference>
<evidence type="ECO:0000313" key="9">
    <source>
        <dbReference type="Proteomes" id="UP000467130"/>
    </source>
</evidence>
<dbReference type="SUPFAM" id="SSF54862">
    <property type="entry name" value="4Fe-4S ferredoxins"/>
    <property type="match status" value="1"/>
</dbReference>
<keyword evidence="9" id="KW-1185">Reference proteome</keyword>
<comment type="cofactor">
    <cofactor evidence="1">
        <name>[3Fe-4S] cluster</name>
        <dbReference type="ChEBI" id="CHEBI:21137"/>
    </cofactor>
</comment>
<name>A0A7I7QG66_9MYCO</name>